<dbReference type="PANTHER" id="PTHR30537">
    <property type="entry name" value="HTH-TYPE TRANSCRIPTIONAL REGULATOR"/>
    <property type="match status" value="1"/>
</dbReference>
<evidence type="ECO:0000313" key="7">
    <source>
        <dbReference type="Proteomes" id="UP001595967"/>
    </source>
</evidence>
<proteinExistence type="inferred from homology"/>
<accession>A0ABV9GUC2</accession>
<dbReference type="Gene3D" id="3.40.190.290">
    <property type="match status" value="1"/>
</dbReference>
<keyword evidence="3" id="KW-0238">DNA-binding</keyword>
<sequence>MERIQDIRLFVRIVDLGSFSKAAAEIGIGQPAATKQINRMEQQLGARLLHRTTHGVTPTEIGLLYYEKCRLICLHADEASSVAALLQTQAQGSLRINTSVAFGRRVMAPLVMEFMRINPELHIELHCDDRYVNLIEQGVDVAVRLGKLADSSLGAAYLGLNPWVLVAAPGYVQAHGRPVLPEELARHDVLIYSSVQGDERWQLQGVDGRQASVTVRGRLRSNNLSMLLAAAREGFGIAALPRYVAHKALHAGQVVSVLDDWALPQQEVHAVFPSPRLVPTKVKLFVAWLQGQFGNQWWGRADA</sequence>
<evidence type="ECO:0000256" key="2">
    <source>
        <dbReference type="ARBA" id="ARBA00023015"/>
    </source>
</evidence>
<dbReference type="InterPro" id="IPR036390">
    <property type="entry name" value="WH_DNA-bd_sf"/>
</dbReference>
<dbReference type="PRINTS" id="PR00039">
    <property type="entry name" value="HTHLYSR"/>
</dbReference>
<dbReference type="CDD" id="cd08422">
    <property type="entry name" value="PBP2_CrgA_like"/>
    <property type="match status" value="1"/>
</dbReference>
<reference evidence="7" key="1">
    <citation type="journal article" date="2019" name="Int. J. Syst. Evol. Microbiol.">
        <title>The Global Catalogue of Microorganisms (GCM) 10K type strain sequencing project: providing services to taxonomists for standard genome sequencing and annotation.</title>
        <authorList>
            <consortium name="The Broad Institute Genomics Platform"/>
            <consortium name="The Broad Institute Genome Sequencing Center for Infectious Disease"/>
            <person name="Wu L."/>
            <person name="Ma J."/>
        </authorList>
    </citation>
    <scope>NUCLEOTIDE SEQUENCE [LARGE SCALE GENOMIC DNA]</scope>
    <source>
        <strain evidence="7">JCM 11650</strain>
    </source>
</reference>
<dbReference type="Proteomes" id="UP001595967">
    <property type="component" value="Unassembled WGS sequence"/>
</dbReference>
<evidence type="ECO:0000256" key="1">
    <source>
        <dbReference type="ARBA" id="ARBA00009437"/>
    </source>
</evidence>
<keyword evidence="7" id="KW-1185">Reference proteome</keyword>
<feature type="domain" description="HTH lysR-type" evidence="5">
    <location>
        <begin position="1"/>
        <end position="59"/>
    </location>
</feature>
<gene>
    <name evidence="6" type="ORF">ACFO3A_06205</name>
</gene>
<organism evidence="6 7">
    <name type="scientific">Comamonas nitrativorans</name>
    <dbReference type="NCBI Taxonomy" id="108437"/>
    <lineage>
        <taxon>Bacteria</taxon>
        <taxon>Pseudomonadati</taxon>
        <taxon>Pseudomonadota</taxon>
        <taxon>Betaproteobacteria</taxon>
        <taxon>Burkholderiales</taxon>
        <taxon>Comamonadaceae</taxon>
        <taxon>Comamonas</taxon>
    </lineage>
</organism>
<dbReference type="Pfam" id="PF00126">
    <property type="entry name" value="HTH_1"/>
    <property type="match status" value="1"/>
</dbReference>
<name>A0ABV9GUC2_9BURK</name>
<dbReference type="InterPro" id="IPR005119">
    <property type="entry name" value="LysR_subst-bd"/>
</dbReference>
<evidence type="ECO:0000256" key="3">
    <source>
        <dbReference type="ARBA" id="ARBA00023125"/>
    </source>
</evidence>
<evidence type="ECO:0000256" key="4">
    <source>
        <dbReference type="ARBA" id="ARBA00023163"/>
    </source>
</evidence>
<dbReference type="SUPFAM" id="SSF46785">
    <property type="entry name" value="Winged helix' DNA-binding domain"/>
    <property type="match status" value="1"/>
</dbReference>
<dbReference type="PROSITE" id="PS50931">
    <property type="entry name" value="HTH_LYSR"/>
    <property type="match status" value="1"/>
</dbReference>
<keyword evidence="4" id="KW-0804">Transcription</keyword>
<dbReference type="RefSeq" id="WP_377724902.1">
    <property type="nucleotide sequence ID" value="NZ_JBHSEW010000004.1"/>
</dbReference>
<dbReference type="Pfam" id="PF03466">
    <property type="entry name" value="LysR_substrate"/>
    <property type="match status" value="1"/>
</dbReference>
<evidence type="ECO:0000313" key="6">
    <source>
        <dbReference type="EMBL" id="MFC4621806.1"/>
    </source>
</evidence>
<dbReference type="InterPro" id="IPR058163">
    <property type="entry name" value="LysR-type_TF_proteobact-type"/>
</dbReference>
<dbReference type="PANTHER" id="PTHR30537:SF5">
    <property type="entry name" value="HTH-TYPE TRANSCRIPTIONAL ACTIVATOR TTDR-RELATED"/>
    <property type="match status" value="1"/>
</dbReference>
<comment type="similarity">
    <text evidence="1">Belongs to the LysR transcriptional regulatory family.</text>
</comment>
<dbReference type="EMBL" id="JBHSEW010000004">
    <property type="protein sequence ID" value="MFC4621806.1"/>
    <property type="molecule type" value="Genomic_DNA"/>
</dbReference>
<protein>
    <submittedName>
        <fullName evidence="6">LysR family transcriptional regulator</fullName>
    </submittedName>
</protein>
<dbReference type="Gene3D" id="1.10.10.10">
    <property type="entry name" value="Winged helix-like DNA-binding domain superfamily/Winged helix DNA-binding domain"/>
    <property type="match status" value="1"/>
</dbReference>
<evidence type="ECO:0000259" key="5">
    <source>
        <dbReference type="PROSITE" id="PS50931"/>
    </source>
</evidence>
<dbReference type="InterPro" id="IPR036388">
    <property type="entry name" value="WH-like_DNA-bd_sf"/>
</dbReference>
<keyword evidence="2" id="KW-0805">Transcription regulation</keyword>
<dbReference type="InterPro" id="IPR000847">
    <property type="entry name" value="LysR_HTH_N"/>
</dbReference>
<comment type="caution">
    <text evidence="6">The sequence shown here is derived from an EMBL/GenBank/DDBJ whole genome shotgun (WGS) entry which is preliminary data.</text>
</comment>
<dbReference type="SUPFAM" id="SSF53850">
    <property type="entry name" value="Periplasmic binding protein-like II"/>
    <property type="match status" value="1"/>
</dbReference>